<feature type="transmembrane region" description="Helical" evidence="7">
    <location>
        <begin position="397"/>
        <end position="420"/>
    </location>
</feature>
<dbReference type="Gene3D" id="1.10.510.10">
    <property type="entry name" value="Transferase(Phosphotransferase) domain 1"/>
    <property type="match status" value="1"/>
</dbReference>
<dbReference type="SMART" id="SM00220">
    <property type="entry name" value="S_TKc"/>
    <property type="match status" value="1"/>
</dbReference>
<dbReference type="SUPFAM" id="SSF50985">
    <property type="entry name" value="RCC1/BLIP-II"/>
    <property type="match status" value="1"/>
</dbReference>
<protein>
    <recommendedName>
        <fullName evidence="8">Protein kinase domain-containing protein</fullName>
    </recommendedName>
</protein>
<dbReference type="PROSITE" id="PS00107">
    <property type="entry name" value="PROTEIN_KINASE_ATP"/>
    <property type="match status" value="1"/>
</dbReference>
<evidence type="ECO:0000256" key="5">
    <source>
        <dbReference type="PROSITE-ProRule" id="PRU10141"/>
    </source>
</evidence>
<evidence type="ECO:0000256" key="6">
    <source>
        <dbReference type="SAM" id="MobiDB-lite"/>
    </source>
</evidence>
<keyword evidence="3" id="KW-0418">Kinase</keyword>
<dbReference type="GO" id="GO:0042803">
    <property type="term" value="F:protein homodimerization activity"/>
    <property type="evidence" value="ECO:0007669"/>
    <property type="project" value="UniProtKB-ARBA"/>
</dbReference>
<feature type="binding site" evidence="5">
    <location>
        <position position="512"/>
    </location>
    <ligand>
        <name>ATP</name>
        <dbReference type="ChEBI" id="CHEBI:30616"/>
    </ligand>
</feature>
<keyword evidence="4 5" id="KW-0067">ATP-binding</keyword>
<evidence type="ECO:0000313" key="10">
    <source>
        <dbReference type="Proteomes" id="UP001634007"/>
    </source>
</evidence>
<dbReference type="EMBL" id="JBJKBG010000006">
    <property type="protein sequence ID" value="KAL3737015.1"/>
    <property type="molecule type" value="Genomic_DNA"/>
</dbReference>
<evidence type="ECO:0000259" key="8">
    <source>
        <dbReference type="PROSITE" id="PS50011"/>
    </source>
</evidence>
<evidence type="ECO:0000256" key="7">
    <source>
        <dbReference type="SAM" id="Phobius"/>
    </source>
</evidence>
<feature type="domain" description="Protein kinase" evidence="8">
    <location>
        <begin position="484"/>
        <end position="778"/>
    </location>
</feature>
<dbReference type="PROSITE" id="PS50011">
    <property type="entry name" value="PROTEIN_KINASE_DOM"/>
    <property type="match status" value="1"/>
</dbReference>
<feature type="compositionally biased region" description="Pro residues" evidence="6">
    <location>
        <begin position="356"/>
        <end position="388"/>
    </location>
</feature>
<feature type="region of interest" description="Disordered" evidence="6">
    <location>
        <begin position="356"/>
        <end position="389"/>
    </location>
</feature>
<dbReference type="AlphaFoldDB" id="A0ABD3KAF7"/>
<dbReference type="InterPro" id="IPR009091">
    <property type="entry name" value="RCC1/BLIP-II"/>
</dbReference>
<dbReference type="PANTHER" id="PTHR46146">
    <property type="entry name" value="SERINE/THREONINE-PROTEIN KINASE-LIKE PROTEIN CCR4"/>
    <property type="match status" value="1"/>
</dbReference>
<organism evidence="9 10">
    <name type="scientific">Eucalyptus globulus</name>
    <name type="common">Tasmanian blue gum</name>
    <dbReference type="NCBI Taxonomy" id="34317"/>
    <lineage>
        <taxon>Eukaryota</taxon>
        <taxon>Viridiplantae</taxon>
        <taxon>Streptophyta</taxon>
        <taxon>Embryophyta</taxon>
        <taxon>Tracheophyta</taxon>
        <taxon>Spermatophyta</taxon>
        <taxon>Magnoliopsida</taxon>
        <taxon>eudicotyledons</taxon>
        <taxon>Gunneridae</taxon>
        <taxon>Pentapetalae</taxon>
        <taxon>rosids</taxon>
        <taxon>malvids</taxon>
        <taxon>Myrtales</taxon>
        <taxon>Myrtaceae</taxon>
        <taxon>Myrtoideae</taxon>
        <taxon>Eucalypteae</taxon>
        <taxon>Eucalyptus</taxon>
    </lineage>
</organism>
<keyword evidence="7" id="KW-0472">Membrane</keyword>
<feature type="region of interest" description="Disordered" evidence="6">
    <location>
        <begin position="434"/>
        <end position="456"/>
    </location>
</feature>
<dbReference type="PROSITE" id="PS00108">
    <property type="entry name" value="PROTEIN_KINASE_ST"/>
    <property type="match status" value="1"/>
</dbReference>
<accession>A0ABD3KAF7</accession>
<proteinExistence type="predicted"/>
<dbReference type="Pfam" id="PF00069">
    <property type="entry name" value="Pkinase"/>
    <property type="match status" value="1"/>
</dbReference>
<dbReference type="Gene3D" id="3.30.200.20">
    <property type="entry name" value="Phosphorylase Kinase, domain 1"/>
    <property type="match status" value="1"/>
</dbReference>
<evidence type="ECO:0000256" key="2">
    <source>
        <dbReference type="ARBA" id="ARBA00022741"/>
    </source>
</evidence>
<keyword evidence="7" id="KW-1133">Transmembrane helix</keyword>
<dbReference type="CDD" id="cd14066">
    <property type="entry name" value="STKc_IRAK"/>
    <property type="match status" value="1"/>
</dbReference>
<dbReference type="Proteomes" id="UP001634007">
    <property type="component" value="Unassembled WGS sequence"/>
</dbReference>
<dbReference type="GO" id="GO:0016301">
    <property type="term" value="F:kinase activity"/>
    <property type="evidence" value="ECO:0007669"/>
    <property type="project" value="UniProtKB-KW"/>
</dbReference>
<keyword evidence="10" id="KW-1185">Reference proteome</keyword>
<gene>
    <name evidence="9" type="ORF">ACJRO7_025870</name>
</gene>
<reference evidence="9 10" key="1">
    <citation type="submission" date="2024-11" db="EMBL/GenBank/DDBJ databases">
        <title>Chromosome-level genome assembly of Eucalyptus globulus Labill. provides insights into its genome evolution.</title>
        <authorList>
            <person name="Li X."/>
        </authorList>
    </citation>
    <scope>NUCLEOTIDE SEQUENCE [LARGE SCALE GENOMIC DNA]</scope>
    <source>
        <strain evidence="9">CL2024</strain>
        <tissue evidence="9">Fresh tender leaves</tissue>
    </source>
</reference>
<name>A0ABD3KAF7_EUCGL</name>
<keyword evidence="2 5" id="KW-0547">Nucleotide-binding</keyword>
<evidence type="ECO:0000256" key="1">
    <source>
        <dbReference type="ARBA" id="ARBA00022679"/>
    </source>
</evidence>
<dbReference type="InterPro" id="IPR011009">
    <property type="entry name" value="Kinase-like_dom_sf"/>
</dbReference>
<feature type="region of interest" description="Disordered" evidence="6">
    <location>
        <begin position="516"/>
        <end position="535"/>
    </location>
</feature>
<keyword evidence="1" id="KW-0808">Transferase</keyword>
<evidence type="ECO:0000256" key="3">
    <source>
        <dbReference type="ARBA" id="ARBA00022777"/>
    </source>
</evidence>
<evidence type="ECO:0000313" key="9">
    <source>
        <dbReference type="EMBL" id="KAL3737015.1"/>
    </source>
</evidence>
<dbReference type="GO" id="GO:0005524">
    <property type="term" value="F:ATP binding"/>
    <property type="evidence" value="ECO:0007669"/>
    <property type="project" value="UniProtKB-UniRule"/>
</dbReference>
<dbReference type="Pfam" id="PF13540">
    <property type="entry name" value="RCC1_2"/>
    <property type="match status" value="1"/>
</dbReference>
<evidence type="ECO:0000256" key="4">
    <source>
        <dbReference type="ARBA" id="ARBA00022840"/>
    </source>
</evidence>
<dbReference type="InterPro" id="IPR008271">
    <property type="entry name" value="Ser/Thr_kinase_AS"/>
</dbReference>
<dbReference type="SUPFAM" id="SSF56112">
    <property type="entry name" value="Protein kinase-like (PK-like)"/>
    <property type="match status" value="1"/>
</dbReference>
<dbReference type="Gene3D" id="2.130.10.30">
    <property type="entry name" value="Regulator of chromosome condensation 1/beta-lactamase-inhibitor protein II"/>
    <property type="match status" value="1"/>
</dbReference>
<sequence length="797" mass="86287">MAHFLGKLRSLLSLIVSLSLFFFFALPFASPVASLSTVSITETANRTLVCALIKTPGQKVFLNCTSFPAGIQIPANIDASFTGIVGGDRFLCGLRGSYFSTPSALVCWRYSANGTEYSYRRIYRGPPVTELDSGDAHVCGLANGTSRLKCWQWRRFNRTPAPRNWSSVAVGGDYACGLMGTGKVACVGENDLIMNDTPNGNFTAVAAGSGHACAISVDNKLECWGAAGNDRPEGVFVSVALGENRSCALKDNGSVVCWGQGNFSLPEYLGDTSFVAIEAKRRVFCGVLTSNYSLCCWGNEHFESRPGSMVFDNVLPGPCRRSQCPCLLPGSGNLCGQGYAVCRPCINPAPAKHLPPPGPAPAPAPTTAPPPAPPPAPTTAPPTAPPTVQPEGLHGKLVVFLVVGCVGSASLLSVFGFLLFRYCQGRVCRVHDSGRLEETPHPDQTTNPPPQPGPLEKRLSHLVSMDSHLEEFPLQVLARVTNGFAEEFKIGTGSFGSVYHATLDDGREVAIKRAESTAVSSPHLGGGGPSVRRQNEDKDRAFLNELESLSRLNHKNLVKLSGFCEDGDELILVYEYVHNGTLHDHLHKFPDSPLNSWVARLRVALDAARAIEYLHVYAIPPVIHRDIKSSNILLDKSWTAKVSDFGLSLMGPEDDESHLSLHAAGTFGYVDPEYYRLQILTSKSDVYSFGVVLLELLSGYRAIQNNENGVPRNVVDFVIPYILQDEIHRILDRKVLPPNPIEIEAVRYVGYLAADCVSLEGKDRPTITEIVYSLERALATCLARPKLSRSSTESSTA</sequence>
<dbReference type="PANTHER" id="PTHR46146:SF4">
    <property type="entry name" value="SERINE_THREONINE-PROTEIN KINASE-LIKE PROTEIN CCR4"/>
    <property type="match status" value="1"/>
</dbReference>
<dbReference type="InterPro" id="IPR000719">
    <property type="entry name" value="Prot_kinase_dom"/>
</dbReference>
<keyword evidence="7" id="KW-0812">Transmembrane</keyword>
<dbReference type="InterPro" id="IPR017441">
    <property type="entry name" value="Protein_kinase_ATP_BS"/>
</dbReference>
<comment type="caution">
    <text evidence="9">The sequence shown here is derived from an EMBL/GenBank/DDBJ whole genome shotgun (WGS) entry which is preliminary data.</text>
</comment>